<accession>A0A9N9WPP2</accession>
<dbReference type="AlphaFoldDB" id="A0A9N9WPP2"/>
<evidence type="ECO:0000313" key="9">
    <source>
        <dbReference type="EMBL" id="CAG9804025.1"/>
    </source>
</evidence>
<evidence type="ECO:0000256" key="2">
    <source>
        <dbReference type="ARBA" id="ARBA00010904"/>
    </source>
</evidence>
<dbReference type="InterPro" id="IPR019166">
    <property type="entry name" value="MIC26/MIC27"/>
</dbReference>
<dbReference type="EMBL" id="OU895878">
    <property type="protein sequence ID" value="CAG9804025.1"/>
    <property type="molecule type" value="Genomic_DNA"/>
</dbReference>
<evidence type="ECO:0000256" key="7">
    <source>
        <dbReference type="RuleBase" id="RU363021"/>
    </source>
</evidence>
<evidence type="ECO:0000256" key="6">
    <source>
        <dbReference type="ARBA" id="ARBA00023136"/>
    </source>
</evidence>
<proteinExistence type="inferred from homology"/>
<organism evidence="9 10">
    <name type="scientific">Chironomus riparius</name>
    <dbReference type="NCBI Taxonomy" id="315576"/>
    <lineage>
        <taxon>Eukaryota</taxon>
        <taxon>Metazoa</taxon>
        <taxon>Ecdysozoa</taxon>
        <taxon>Arthropoda</taxon>
        <taxon>Hexapoda</taxon>
        <taxon>Insecta</taxon>
        <taxon>Pterygota</taxon>
        <taxon>Neoptera</taxon>
        <taxon>Endopterygota</taxon>
        <taxon>Diptera</taxon>
        <taxon>Nematocera</taxon>
        <taxon>Chironomoidea</taxon>
        <taxon>Chironomidae</taxon>
        <taxon>Chironominae</taxon>
        <taxon>Chironomus</taxon>
    </lineage>
</organism>
<keyword evidence="4" id="KW-1133">Transmembrane helix</keyword>
<evidence type="ECO:0000256" key="5">
    <source>
        <dbReference type="ARBA" id="ARBA00023128"/>
    </source>
</evidence>
<reference evidence="9" key="1">
    <citation type="submission" date="2022-01" db="EMBL/GenBank/DDBJ databases">
        <authorList>
            <person name="King R."/>
        </authorList>
    </citation>
    <scope>NUCLEOTIDE SEQUENCE</scope>
</reference>
<dbReference type="GO" id="GO:0042407">
    <property type="term" value="P:cristae formation"/>
    <property type="evidence" value="ECO:0007669"/>
    <property type="project" value="InterPro"/>
</dbReference>
<comment type="function">
    <text evidence="7">Component of the MICOS complex, a large protein complex of the mitochondrial inner membrane that plays crucial roles in the maintenance of crista junctions, inner membrane architecture, and formation of contact sites to the outer membrane.</text>
</comment>
<evidence type="ECO:0000313" key="10">
    <source>
        <dbReference type="Proteomes" id="UP001153620"/>
    </source>
</evidence>
<evidence type="ECO:0000256" key="4">
    <source>
        <dbReference type="ARBA" id="ARBA00022989"/>
    </source>
</evidence>
<evidence type="ECO:0000256" key="8">
    <source>
        <dbReference type="SAM" id="SignalP"/>
    </source>
</evidence>
<evidence type="ECO:0000256" key="1">
    <source>
        <dbReference type="ARBA" id="ARBA00004325"/>
    </source>
</evidence>
<keyword evidence="7" id="KW-0999">Mitochondrion inner membrane</keyword>
<protein>
    <recommendedName>
        <fullName evidence="7">MICOS complex subunit</fullName>
    </recommendedName>
</protein>
<keyword evidence="5 7" id="KW-0496">Mitochondrion</keyword>
<name>A0A9N9WPP2_9DIPT</name>
<dbReference type="GO" id="GO:0061617">
    <property type="term" value="C:MICOS complex"/>
    <property type="evidence" value="ECO:0007669"/>
    <property type="project" value="UniProtKB-UniRule"/>
</dbReference>
<sequence>MIRKTLLLGTPLSATLSASLISQNSDEKQSLKKSMISKASELPIYTSLISDEKKCEKKSSKLVETIEEGSKIVRTELTKVTDVYDSQKAVIERYYVSFMKDTQHIRNYLQEEDNSLPRVGAIFISSLAGFVLGGVRGGFFRKIFYASITGSGMASVCYPREAKKYVTIAYNFAYGKSPNDSNQKDIPKFPTTFDEVKDQVTILSQKAYDAVFKK</sequence>
<feature type="chain" id="PRO_5040123396" description="MICOS complex subunit" evidence="8">
    <location>
        <begin position="18"/>
        <end position="214"/>
    </location>
</feature>
<keyword evidence="10" id="KW-1185">Reference proteome</keyword>
<comment type="subcellular location">
    <subcellularLocation>
        <location evidence="7">Mitochondrion inner membrane</location>
    </subcellularLocation>
    <subcellularLocation>
        <location evidence="1">Mitochondrion membrane</location>
    </subcellularLocation>
</comment>
<dbReference type="Pfam" id="PF09769">
    <property type="entry name" value="ApoO"/>
    <property type="match status" value="1"/>
</dbReference>
<keyword evidence="3" id="KW-0812">Transmembrane</keyword>
<reference evidence="9" key="2">
    <citation type="submission" date="2022-10" db="EMBL/GenBank/DDBJ databases">
        <authorList>
            <consortium name="ENA_rothamsted_submissions"/>
            <consortium name="culmorum"/>
            <person name="King R."/>
        </authorList>
    </citation>
    <scope>NUCLEOTIDE SEQUENCE</scope>
</reference>
<dbReference type="Proteomes" id="UP001153620">
    <property type="component" value="Chromosome 2"/>
</dbReference>
<dbReference type="InterPro" id="IPR033182">
    <property type="entry name" value="MIC26/MIC27_animal"/>
</dbReference>
<keyword evidence="6" id="KW-0472">Membrane</keyword>
<dbReference type="PANTHER" id="PTHR14564">
    <property type="entry name" value="MICOS COMPLEX SUBUNIT MIC26 / MIC27 FAMILY MEMBER"/>
    <property type="match status" value="1"/>
</dbReference>
<gene>
    <name evidence="9" type="ORF">CHIRRI_LOCUS6920</name>
</gene>
<comment type="subunit">
    <text evidence="7">Component of the mitochondrial contact site and cristae organizing system (MICOS) complex.</text>
</comment>
<feature type="signal peptide" evidence="8">
    <location>
        <begin position="1"/>
        <end position="17"/>
    </location>
</feature>
<evidence type="ECO:0000256" key="3">
    <source>
        <dbReference type="ARBA" id="ARBA00022692"/>
    </source>
</evidence>
<keyword evidence="8" id="KW-0732">Signal</keyword>
<dbReference type="OrthoDB" id="5973346at2759"/>
<comment type="similarity">
    <text evidence="2">Belongs to the apolipoprotein O/MICOS complex subunit Mic27 family.</text>
</comment>